<dbReference type="AlphaFoldDB" id="A0A1R2B9Z6"/>
<reference evidence="19 20" key="1">
    <citation type="submission" date="2016-11" db="EMBL/GenBank/DDBJ databases">
        <title>The macronuclear genome of Stentor coeruleus: a giant cell with tiny introns.</title>
        <authorList>
            <person name="Slabodnick M."/>
            <person name="Ruby J.G."/>
            <person name="Reiff S.B."/>
            <person name="Swart E.C."/>
            <person name="Gosai S."/>
            <person name="Prabakaran S."/>
            <person name="Witkowska E."/>
            <person name="Larue G.E."/>
            <person name="Fisher S."/>
            <person name="Freeman R.M."/>
            <person name="Gunawardena J."/>
            <person name="Chu W."/>
            <person name="Stover N.A."/>
            <person name="Gregory B.D."/>
            <person name="Nowacki M."/>
            <person name="Derisi J."/>
            <person name="Roy S.W."/>
            <person name="Marshall W.F."/>
            <person name="Sood P."/>
        </authorList>
    </citation>
    <scope>NUCLEOTIDE SEQUENCE [LARGE SCALE GENOMIC DNA]</scope>
    <source>
        <strain evidence="19">WM001</strain>
    </source>
</reference>
<dbReference type="InterPro" id="IPR018247">
    <property type="entry name" value="EF_Hand_1_Ca_BS"/>
</dbReference>
<feature type="binding site" evidence="15">
    <location>
        <position position="75"/>
    </location>
    <ligand>
        <name>ATP</name>
        <dbReference type="ChEBI" id="CHEBI:30616"/>
    </ligand>
</feature>
<name>A0A1R2B9Z6_9CILI</name>
<dbReference type="Gene3D" id="1.10.238.10">
    <property type="entry name" value="EF-hand"/>
    <property type="match status" value="2"/>
</dbReference>
<comment type="subunit">
    <text evidence="2">Monomer.</text>
</comment>
<comment type="caution">
    <text evidence="19">The sequence shown here is derived from an EMBL/GenBank/DDBJ whole genome shotgun (WGS) entry which is preliminary data.</text>
</comment>
<keyword evidence="4 16" id="KW-0723">Serine/threonine-protein kinase</keyword>
<evidence type="ECO:0000256" key="5">
    <source>
        <dbReference type="ARBA" id="ARBA00022679"/>
    </source>
</evidence>
<evidence type="ECO:0000256" key="1">
    <source>
        <dbReference type="ARBA" id="ARBA00001946"/>
    </source>
</evidence>
<comment type="cofactor">
    <cofactor evidence="1">
        <name>Mg(2+)</name>
        <dbReference type="ChEBI" id="CHEBI:18420"/>
    </cofactor>
</comment>
<evidence type="ECO:0000256" key="3">
    <source>
        <dbReference type="ARBA" id="ARBA00012513"/>
    </source>
</evidence>
<dbReference type="Pfam" id="PF13499">
    <property type="entry name" value="EF-hand_7"/>
    <property type="match status" value="1"/>
</dbReference>
<dbReference type="InterPro" id="IPR008271">
    <property type="entry name" value="Ser/Thr_kinase_AS"/>
</dbReference>
<keyword evidence="20" id="KW-1185">Reference proteome</keyword>
<dbReference type="Pfam" id="PF00069">
    <property type="entry name" value="Pkinase"/>
    <property type="match status" value="1"/>
</dbReference>
<evidence type="ECO:0000256" key="2">
    <source>
        <dbReference type="ARBA" id="ARBA00011245"/>
    </source>
</evidence>
<dbReference type="InterPro" id="IPR002048">
    <property type="entry name" value="EF_hand_dom"/>
</dbReference>
<feature type="domain" description="Protein kinase" evidence="17">
    <location>
        <begin position="42"/>
        <end position="299"/>
    </location>
</feature>
<keyword evidence="10" id="KW-0106">Calcium</keyword>
<dbReference type="InterPro" id="IPR000719">
    <property type="entry name" value="Prot_kinase_dom"/>
</dbReference>
<evidence type="ECO:0000259" key="18">
    <source>
        <dbReference type="PROSITE" id="PS50222"/>
    </source>
</evidence>
<keyword evidence="9" id="KW-0418">Kinase</keyword>
<dbReference type="EC" id="2.7.11.1" evidence="3"/>
<gene>
    <name evidence="19" type="ORF">SteCoe_27716</name>
</gene>
<keyword evidence="11 15" id="KW-0067">ATP-binding</keyword>
<dbReference type="Gene3D" id="1.10.510.10">
    <property type="entry name" value="Transferase(Phosphotransferase) domain 1"/>
    <property type="match status" value="1"/>
</dbReference>
<dbReference type="PANTHER" id="PTHR24347">
    <property type="entry name" value="SERINE/THREONINE-PROTEIN KINASE"/>
    <property type="match status" value="1"/>
</dbReference>
<dbReference type="PROSITE" id="PS50011">
    <property type="entry name" value="PROTEIN_KINASE_DOM"/>
    <property type="match status" value="1"/>
</dbReference>
<feature type="domain" description="EF-hand" evidence="18">
    <location>
        <begin position="376"/>
        <end position="411"/>
    </location>
</feature>
<dbReference type="SMART" id="SM00220">
    <property type="entry name" value="S_TKc"/>
    <property type="match status" value="1"/>
</dbReference>
<evidence type="ECO:0000256" key="6">
    <source>
        <dbReference type="ARBA" id="ARBA00022723"/>
    </source>
</evidence>
<evidence type="ECO:0000256" key="12">
    <source>
        <dbReference type="ARBA" id="ARBA00024334"/>
    </source>
</evidence>
<dbReference type="Gene3D" id="3.30.200.20">
    <property type="entry name" value="Phosphorylase Kinase, domain 1"/>
    <property type="match status" value="1"/>
</dbReference>
<evidence type="ECO:0000256" key="15">
    <source>
        <dbReference type="PROSITE-ProRule" id="PRU10141"/>
    </source>
</evidence>
<evidence type="ECO:0000256" key="14">
    <source>
        <dbReference type="ARBA" id="ARBA00048679"/>
    </source>
</evidence>
<organism evidence="19 20">
    <name type="scientific">Stentor coeruleus</name>
    <dbReference type="NCBI Taxonomy" id="5963"/>
    <lineage>
        <taxon>Eukaryota</taxon>
        <taxon>Sar</taxon>
        <taxon>Alveolata</taxon>
        <taxon>Ciliophora</taxon>
        <taxon>Postciliodesmatophora</taxon>
        <taxon>Heterotrichea</taxon>
        <taxon>Heterotrichida</taxon>
        <taxon>Stentoridae</taxon>
        <taxon>Stentor</taxon>
    </lineage>
</organism>
<keyword evidence="5" id="KW-0808">Transferase</keyword>
<dbReference type="InterPro" id="IPR017441">
    <property type="entry name" value="Protein_kinase_ATP_BS"/>
</dbReference>
<evidence type="ECO:0000313" key="20">
    <source>
        <dbReference type="Proteomes" id="UP000187209"/>
    </source>
</evidence>
<protein>
    <recommendedName>
        <fullName evidence="3">non-specific serine/threonine protein kinase</fullName>
        <ecNumber evidence="3">2.7.11.1</ecNumber>
    </recommendedName>
</protein>
<evidence type="ECO:0000313" key="19">
    <source>
        <dbReference type="EMBL" id="OMJ73584.1"/>
    </source>
</evidence>
<dbReference type="PROSITE" id="PS50222">
    <property type="entry name" value="EF_HAND_2"/>
    <property type="match status" value="2"/>
</dbReference>
<comment type="catalytic activity">
    <reaction evidence="14">
        <text>L-seryl-[protein] + ATP = O-phospho-L-seryl-[protein] + ADP + H(+)</text>
        <dbReference type="Rhea" id="RHEA:17989"/>
        <dbReference type="Rhea" id="RHEA-COMP:9863"/>
        <dbReference type="Rhea" id="RHEA-COMP:11604"/>
        <dbReference type="ChEBI" id="CHEBI:15378"/>
        <dbReference type="ChEBI" id="CHEBI:29999"/>
        <dbReference type="ChEBI" id="CHEBI:30616"/>
        <dbReference type="ChEBI" id="CHEBI:83421"/>
        <dbReference type="ChEBI" id="CHEBI:456216"/>
        <dbReference type="EC" id="2.7.11.1"/>
    </reaction>
</comment>
<keyword evidence="8 15" id="KW-0547">Nucleotide-binding</keyword>
<accession>A0A1R2B9Z6</accession>
<dbReference type="FunFam" id="1.10.510.10:FF:000571">
    <property type="entry name" value="Maternal embryonic leucine zipper kinase"/>
    <property type="match status" value="1"/>
</dbReference>
<dbReference type="PROSITE" id="PS00108">
    <property type="entry name" value="PROTEIN_KINASE_ST"/>
    <property type="match status" value="1"/>
</dbReference>
<dbReference type="GO" id="GO:0004674">
    <property type="term" value="F:protein serine/threonine kinase activity"/>
    <property type="evidence" value="ECO:0007669"/>
    <property type="project" value="UniProtKB-KW"/>
</dbReference>
<comment type="similarity">
    <text evidence="12">Belongs to the protein kinase superfamily. Ser/Thr protein kinase family. CDPK subfamily.</text>
</comment>
<evidence type="ECO:0000256" key="16">
    <source>
        <dbReference type="RuleBase" id="RU000304"/>
    </source>
</evidence>
<dbReference type="CDD" id="cd00051">
    <property type="entry name" value="EFh"/>
    <property type="match status" value="1"/>
</dbReference>
<comment type="catalytic activity">
    <reaction evidence="13">
        <text>L-threonyl-[protein] + ATP = O-phospho-L-threonyl-[protein] + ADP + H(+)</text>
        <dbReference type="Rhea" id="RHEA:46608"/>
        <dbReference type="Rhea" id="RHEA-COMP:11060"/>
        <dbReference type="Rhea" id="RHEA-COMP:11605"/>
        <dbReference type="ChEBI" id="CHEBI:15378"/>
        <dbReference type="ChEBI" id="CHEBI:30013"/>
        <dbReference type="ChEBI" id="CHEBI:30616"/>
        <dbReference type="ChEBI" id="CHEBI:61977"/>
        <dbReference type="ChEBI" id="CHEBI:456216"/>
        <dbReference type="EC" id="2.7.11.1"/>
    </reaction>
</comment>
<dbReference type="GO" id="GO:0005509">
    <property type="term" value="F:calcium ion binding"/>
    <property type="evidence" value="ECO:0007669"/>
    <property type="project" value="InterPro"/>
</dbReference>
<proteinExistence type="inferred from homology"/>
<evidence type="ECO:0000256" key="11">
    <source>
        <dbReference type="ARBA" id="ARBA00022840"/>
    </source>
</evidence>
<dbReference type="SUPFAM" id="SSF56112">
    <property type="entry name" value="Protein kinase-like (PK-like)"/>
    <property type="match status" value="1"/>
</dbReference>
<dbReference type="FunFam" id="3.30.200.20:FF:000315">
    <property type="entry name" value="Calcium-dependent protein kinase 3"/>
    <property type="match status" value="1"/>
</dbReference>
<dbReference type="EMBL" id="MPUH01000812">
    <property type="protein sequence ID" value="OMJ73584.1"/>
    <property type="molecule type" value="Genomic_DNA"/>
</dbReference>
<evidence type="ECO:0000256" key="8">
    <source>
        <dbReference type="ARBA" id="ARBA00022741"/>
    </source>
</evidence>
<evidence type="ECO:0000256" key="13">
    <source>
        <dbReference type="ARBA" id="ARBA00047899"/>
    </source>
</evidence>
<evidence type="ECO:0000256" key="10">
    <source>
        <dbReference type="ARBA" id="ARBA00022837"/>
    </source>
</evidence>
<dbReference type="GO" id="GO:0005524">
    <property type="term" value="F:ATP binding"/>
    <property type="evidence" value="ECO:0007669"/>
    <property type="project" value="UniProtKB-UniRule"/>
</dbReference>
<dbReference type="SUPFAM" id="SSF47473">
    <property type="entry name" value="EF-hand"/>
    <property type="match status" value="1"/>
</dbReference>
<keyword evidence="6" id="KW-0479">Metal-binding</keyword>
<dbReference type="PROSITE" id="PS00107">
    <property type="entry name" value="PROTEIN_KINASE_ATP"/>
    <property type="match status" value="1"/>
</dbReference>
<dbReference type="InterPro" id="IPR011009">
    <property type="entry name" value="Kinase-like_dom_sf"/>
</dbReference>
<dbReference type="Proteomes" id="UP000187209">
    <property type="component" value="Unassembled WGS sequence"/>
</dbReference>
<evidence type="ECO:0000256" key="9">
    <source>
        <dbReference type="ARBA" id="ARBA00022777"/>
    </source>
</evidence>
<evidence type="ECO:0000256" key="7">
    <source>
        <dbReference type="ARBA" id="ARBA00022737"/>
    </source>
</evidence>
<evidence type="ECO:0000256" key="4">
    <source>
        <dbReference type="ARBA" id="ARBA00022527"/>
    </source>
</evidence>
<feature type="domain" description="EF-hand" evidence="18">
    <location>
        <begin position="339"/>
        <end position="374"/>
    </location>
</feature>
<sequence length="478" mass="54417">MGCGIAQTKSKSLNRLRKRSTEVSLSPEIFFSVVSTRNFKEYITIKTLGAGAFSEVMLAIHLPTQQKRALKIIKKLHLSTQQLSKDYKVTEMEILRKIDHPNIVKAFEVFEDADNFFLPLEYAEGGNLLKKLSNNKKIEESTLAQIMYQLLSGVAYYQSKNIVHRDLKLDNIVLESDNNWNIKIVDFGNACIQDPIHGTSGIFGTAYYLAPEMLLGAYNEKVDIWSCGIILYILLTSKTPYYGKNAMEIKEQVLLNPFKPTKDNFLGSSLLLLDFAENLLKINSKERISAKDALKHPWILLHTSRNIDEPLPNTINTYPKSKFVQGVLMYIITCLVNSCSKSSLAEKFRSIDKNGNGIIEKDELTIELLKDHTNEESKQLCSKIFNEFDYKKVESISYTEFLMAFSDLKVLLTRELIGGAFEKFDKMKCGKITLENIENIIGVLGESTFEDQKIKDALDGNKYINKQEFIMIIESMIQ</sequence>
<dbReference type="InterPro" id="IPR011992">
    <property type="entry name" value="EF-hand-dom_pair"/>
</dbReference>
<evidence type="ECO:0000259" key="17">
    <source>
        <dbReference type="PROSITE" id="PS50011"/>
    </source>
</evidence>
<dbReference type="PROSITE" id="PS00018">
    <property type="entry name" value="EF_HAND_1"/>
    <property type="match status" value="1"/>
</dbReference>
<keyword evidence="7" id="KW-0677">Repeat</keyword>